<dbReference type="EMBL" id="JADIXZ010000005">
    <property type="protein sequence ID" value="MBK6301867.1"/>
    <property type="molecule type" value="Genomic_DNA"/>
</dbReference>
<protein>
    <submittedName>
        <fullName evidence="8">Aminotransferase class V-fold PLP-dependent enzyme</fullName>
    </submittedName>
</protein>
<dbReference type="PROSITE" id="PS00595">
    <property type="entry name" value="AA_TRANSFER_CLASS_5"/>
    <property type="match status" value="1"/>
</dbReference>
<feature type="compositionally biased region" description="Basic and acidic residues" evidence="6">
    <location>
        <begin position="453"/>
        <end position="464"/>
    </location>
</feature>
<feature type="region of interest" description="Disordered" evidence="6">
    <location>
        <begin position="443"/>
        <end position="464"/>
    </location>
</feature>
<accession>A0A934X641</accession>
<evidence type="ECO:0000256" key="6">
    <source>
        <dbReference type="SAM" id="MobiDB-lite"/>
    </source>
</evidence>
<evidence type="ECO:0000256" key="1">
    <source>
        <dbReference type="ARBA" id="ARBA00001933"/>
    </source>
</evidence>
<evidence type="ECO:0000256" key="3">
    <source>
        <dbReference type="ARBA" id="ARBA00022898"/>
    </source>
</evidence>
<keyword evidence="3" id="KW-0663">Pyridoxal phosphate</keyword>
<dbReference type="GO" id="GO:0008483">
    <property type="term" value="F:transaminase activity"/>
    <property type="evidence" value="ECO:0007669"/>
    <property type="project" value="UniProtKB-KW"/>
</dbReference>
<evidence type="ECO:0000259" key="7">
    <source>
        <dbReference type="Pfam" id="PF00266"/>
    </source>
</evidence>
<evidence type="ECO:0000256" key="2">
    <source>
        <dbReference type="ARBA" id="ARBA00010447"/>
    </source>
</evidence>
<dbReference type="Gene3D" id="3.40.640.10">
    <property type="entry name" value="Type I PLP-dependent aspartate aminotransferase-like (Major domain)"/>
    <property type="match status" value="1"/>
</dbReference>
<dbReference type="Proteomes" id="UP000718281">
    <property type="component" value="Unassembled WGS sequence"/>
</dbReference>
<dbReference type="InterPro" id="IPR000192">
    <property type="entry name" value="Aminotrans_V_dom"/>
</dbReference>
<comment type="catalytic activity">
    <reaction evidence="4">
        <text>(sulfur carrier)-H + L-cysteine = (sulfur carrier)-SH + L-alanine</text>
        <dbReference type="Rhea" id="RHEA:43892"/>
        <dbReference type="Rhea" id="RHEA-COMP:14737"/>
        <dbReference type="Rhea" id="RHEA-COMP:14739"/>
        <dbReference type="ChEBI" id="CHEBI:29917"/>
        <dbReference type="ChEBI" id="CHEBI:35235"/>
        <dbReference type="ChEBI" id="CHEBI:57972"/>
        <dbReference type="ChEBI" id="CHEBI:64428"/>
        <dbReference type="EC" id="2.8.1.7"/>
    </reaction>
</comment>
<evidence type="ECO:0000313" key="9">
    <source>
        <dbReference type="Proteomes" id="UP000718281"/>
    </source>
</evidence>
<proteinExistence type="inferred from homology"/>
<dbReference type="PANTHER" id="PTHR43586:SF8">
    <property type="entry name" value="CYSTEINE DESULFURASE 1, CHLOROPLASTIC"/>
    <property type="match status" value="1"/>
</dbReference>
<keyword evidence="8" id="KW-0808">Transferase</keyword>
<comment type="similarity">
    <text evidence="2">Belongs to the class-V pyridoxal-phosphate-dependent aminotransferase family. Csd subfamily.</text>
</comment>
<dbReference type="Gene3D" id="3.90.1150.10">
    <property type="entry name" value="Aspartate Aminotransferase, domain 1"/>
    <property type="match status" value="1"/>
</dbReference>
<dbReference type="PANTHER" id="PTHR43586">
    <property type="entry name" value="CYSTEINE DESULFURASE"/>
    <property type="match status" value="1"/>
</dbReference>
<dbReference type="InterPro" id="IPR015421">
    <property type="entry name" value="PyrdxlP-dep_Trfase_major"/>
</dbReference>
<dbReference type="AlphaFoldDB" id="A0A934X641"/>
<organism evidence="8 9">
    <name type="scientific">Candidatus Phosphoribacter hodrii</name>
    <dbReference type="NCBI Taxonomy" id="2953743"/>
    <lineage>
        <taxon>Bacteria</taxon>
        <taxon>Bacillati</taxon>
        <taxon>Actinomycetota</taxon>
        <taxon>Actinomycetes</taxon>
        <taxon>Micrococcales</taxon>
        <taxon>Dermatophilaceae</taxon>
        <taxon>Candidatus Phosphoribacter</taxon>
    </lineage>
</organism>
<comment type="cofactor">
    <cofactor evidence="1 5">
        <name>pyridoxal 5'-phosphate</name>
        <dbReference type="ChEBI" id="CHEBI:597326"/>
    </cofactor>
</comment>
<name>A0A934X641_9MICO</name>
<comment type="caution">
    <text evidence="8">The sequence shown here is derived from an EMBL/GenBank/DDBJ whole genome shotgun (WGS) entry which is preliminary data.</text>
</comment>
<evidence type="ECO:0000256" key="4">
    <source>
        <dbReference type="ARBA" id="ARBA00050776"/>
    </source>
</evidence>
<evidence type="ECO:0000313" key="8">
    <source>
        <dbReference type="EMBL" id="MBK6301867.1"/>
    </source>
</evidence>
<dbReference type="SUPFAM" id="SSF53383">
    <property type="entry name" value="PLP-dependent transferases"/>
    <property type="match status" value="1"/>
</dbReference>
<feature type="domain" description="Aminotransferase class V" evidence="7">
    <location>
        <begin position="54"/>
        <end position="426"/>
    </location>
</feature>
<dbReference type="Pfam" id="PF00266">
    <property type="entry name" value="Aminotran_5"/>
    <property type="match status" value="1"/>
</dbReference>
<gene>
    <name evidence="8" type="ORF">IPF40_12740</name>
</gene>
<evidence type="ECO:0000256" key="5">
    <source>
        <dbReference type="RuleBase" id="RU004504"/>
    </source>
</evidence>
<dbReference type="InterPro" id="IPR015422">
    <property type="entry name" value="PyrdxlP-dep_Trfase_small"/>
</dbReference>
<keyword evidence="8" id="KW-0032">Aminotransferase</keyword>
<sequence>MYAASLATAEPLTTTPLTRRPQGDFSAACTQRLPGTTADGLVVPTSRGPRDYANLDHAASTPALTVVAEAVERTLRTYASVHRGNGFASRVTSEWYEQAREEVARFIGAREDDLVVFTRTTTDSWNLLARTLPADTTVVVFASEHHSTLLPWGTRTSGATVTLPVPRTVEDGLAWLDSALAESTGAHTLVVVSGASNVTGEVWPVEQIVAVAHRHGARVALDAAQLAPHRAVDLAASGVDYVAFSGHKLYAPYGAGVLAGRADWLDAAEPYLVGGGATARVGQCGITWATGAARHEGGSPNVVGAVALAAACAVLKERREDLARYEHTLAERLRRGLEQIPGVHTHSLFGAGSDRVGVVAFTIDGLDSSLVSTALSVEHGIGVRDGKFCAHPLVDALLADGDEGTPTTAVRASLGLASRPEHVERLVSAVTELAASGPGLTYTRGPQGWAPESDPRVVDLPRPW</sequence>
<reference evidence="8 9" key="1">
    <citation type="submission" date="2020-10" db="EMBL/GenBank/DDBJ databases">
        <title>Connecting structure to function with the recovery of over 1000 high-quality activated sludge metagenome-assembled genomes encoding full-length rRNA genes using long-read sequencing.</title>
        <authorList>
            <person name="Singleton C.M."/>
            <person name="Petriglieri F."/>
            <person name="Kristensen J.M."/>
            <person name="Kirkegaard R.H."/>
            <person name="Michaelsen T.Y."/>
            <person name="Andersen M.H."/>
            <person name="Karst S.M."/>
            <person name="Dueholm M.S."/>
            <person name="Nielsen P.H."/>
            <person name="Albertsen M."/>
        </authorList>
    </citation>
    <scope>NUCLEOTIDE SEQUENCE [LARGE SCALE GENOMIC DNA]</scope>
    <source>
        <strain evidence="8">AalE_18-Q3-R2-46_BAT3C.188</strain>
    </source>
</reference>
<dbReference type="InterPro" id="IPR015424">
    <property type="entry name" value="PyrdxlP-dep_Trfase"/>
</dbReference>
<dbReference type="InterPro" id="IPR020578">
    <property type="entry name" value="Aminotrans_V_PyrdxlP_BS"/>
</dbReference>
<dbReference type="GO" id="GO:0031071">
    <property type="term" value="F:cysteine desulfurase activity"/>
    <property type="evidence" value="ECO:0007669"/>
    <property type="project" value="UniProtKB-EC"/>
</dbReference>